<reference evidence="2 3" key="1">
    <citation type="journal article" date="2016" name="Proc. Natl. Acad. Sci. U.S.A.">
        <title>Comparative genomics of biotechnologically important yeasts.</title>
        <authorList>
            <person name="Riley R."/>
            <person name="Haridas S."/>
            <person name="Wolfe K.H."/>
            <person name="Lopes M.R."/>
            <person name="Hittinger C.T."/>
            <person name="Goeker M."/>
            <person name="Salamov A.A."/>
            <person name="Wisecaver J.H."/>
            <person name="Long T.M."/>
            <person name="Calvey C.H."/>
            <person name="Aerts A.L."/>
            <person name="Barry K.W."/>
            <person name="Choi C."/>
            <person name="Clum A."/>
            <person name="Coughlan A.Y."/>
            <person name="Deshpande S."/>
            <person name="Douglass A.P."/>
            <person name="Hanson S.J."/>
            <person name="Klenk H.-P."/>
            <person name="LaButti K.M."/>
            <person name="Lapidus A."/>
            <person name="Lindquist E.A."/>
            <person name="Lipzen A.M."/>
            <person name="Meier-Kolthoff J.P."/>
            <person name="Ohm R.A."/>
            <person name="Otillar R.P."/>
            <person name="Pangilinan J.L."/>
            <person name="Peng Y."/>
            <person name="Rokas A."/>
            <person name="Rosa C.A."/>
            <person name="Scheuner C."/>
            <person name="Sibirny A.A."/>
            <person name="Slot J.C."/>
            <person name="Stielow J.B."/>
            <person name="Sun H."/>
            <person name="Kurtzman C.P."/>
            <person name="Blackwell M."/>
            <person name="Grigoriev I.V."/>
            <person name="Jeffries T.W."/>
        </authorList>
    </citation>
    <scope>NUCLEOTIDE SEQUENCE [LARGE SCALE GENOMIC DNA]</scope>
    <source>
        <strain evidence="2 3">NRRL Y-2026</strain>
    </source>
</reference>
<gene>
    <name evidence="2" type="ORF">PICMEDRAFT_29142</name>
</gene>
<dbReference type="STRING" id="763406.A0A1E3NTD4"/>
<dbReference type="Gene3D" id="6.10.250.3180">
    <property type="match status" value="1"/>
</dbReference>
<feature type="region of interest" description="Disordered" evidence="1">
    <location>
        <begin position="204"/>
        <end position="268"/>
    </location>
</feature>
<sequence>MKNGVLSLTHIARLKCINNAHIINDVGTTPYHLIEPVLLKKTAKSLRQIESVSPQIIADSEPLWKSLVKRDFPDRPVNQTVLRSGKKVNVSSRSLYDKYFSEREAQRQNATNNIKQIVRNLNEVKNRNKVKAVNKVFASNKPRLAHNRPASNQQHPFKSSLLQKARVANKQRVRNFSQAKNSNLRIPNSKIDLVKIGTAHRNIVRNDLRNSPGAGRPSDVTTGGSKRRTDLSAAAAPTGPDVKRQKISDSSREKSKKSNTYIYARGVN</sequence>
<dbReference type="GeneID" id="30179261"/>
<keyword evidence="3" id="KW-1185">Reference proteome</keyword>
<dbReference type="PANTHER" id="PTHR15141">
    <property type="entry name" value="TRANSCRIPTION ELONGATION FACTOR B POLYPEPTIDE 3"/>
    <property type="match status" value="1"/>
</dbReference>
<evidence type="ECO:0000313" key="2">
    <source>
        <dbReference type="EMBL" id="ODQ49361.1"/>
    </source>
</evidence>
<evidence type="ECO:0008006" key="4">
    <source>
        <dbReference type="Google" id="ProtNLM"/>
    </source>
</evidence>
<evidence type="ECO:0000256" key="1">
    <source>
        <dbReference type="SAM" id="MobiDB-lite"/>
    </source>
</evidence>
<dbReference type="GO" id="GO:0070449">
    <property type="term" value="C:elongin complex"/>
    <property type="evidence" value="ECO:0007669"/>
    <property type="project" value="InterPro"/>
</dbReference>
<dbReference type="InterPro" id="IPR010684">
    <property type="entry name" value="RNA_pol_II_trans_fac_SIII_A"/>
</dbReference>
<name>A0A1E3NTD4_9ASCO</name>
<organism evidence="2 3">
    <name type="scientific">Pichia membranifaciens NRRL Y-2026</name>
    <dbReference type="NCBI Taxonomy" id="763406"/>
    <lineage>
        <taxon>Eukaryota</taxon>
        <taxon>Fungi</taxon>
        <taxon>Dikarya</taxon>
        <taxon>Ascomycota</taxon>
        <taxon>Saccharomycotina</taxon>
        <taxon>Pichiomycetes</taxon>
        <taxon>Pichiales</taxon>
        <taxon>Pichiaceae</taxon>
        <taxon>Pichia</taxon>
    </lineage>
</organism>
<dbReference type="Pfam" id="PF06881">
    <property type="entry name" value="Elongin_A"/>
    <property type="match status" value="1"/>
</dbReference>
<feature type="compositionally biased region" description="Basic and acidic residues" evidence="1">
    <location>
        <begin position="241"/>
        <end position="253"/>
    </location>
</feature>
<dbReference type="RefSeq" id="XP_019020474.1">
    <property type="nucleotide sequence ID" value="XM_019162574.1"/>
</dbReference>
<protein>
    <recommendedName>
        <fullName evidence="4">Elongin-A</fullName>
    </recommendedName>
</protein>
<dbReference type="AlphaFoldDB" id="A0A1E3NTD4"/>
<dbReference type="PANTHER" id="PTHR15141:SF76">
    <property type="entry name" value="TRANSCRIPTION ELONGATION FACTOR B POLYPEPTIDE 3"/>
    <property type="match status" value="1"/>
</dbReference>
<proteinExistence type="predicted"/>
<accession>A0A1E3NTD4</accession>
<dbReference type="Proteomes" id="UP000094455">
    <property type="component" value="Unassembled WGS sequence"/>
</dbReference>
<dbReference type="EMBL" id="KV454001">
    <property type="protein sequence ID" value="ODQ49361.1"/>
    <property type="molecule type" value="Genomic_DNA"/>
</dbReference>
<dbReference type="OrthoDB" id="21513at2759"/>
<dbReference type="GO" id="GO:0006368">
    <property type="term" value="P:transcription elongation by RNA polymerase II"/>
    <property type="evidence" value="ECO:0007669"/>
    <property type="project" value="InterPro"/>
</dbReference>
<dbReference type="InterPro" id="IPR051870">
    <property type="entry name" value="Elongin-A_domain"/>
</dbReference>
<evidence type="ECO:0000313" key="3">
    <source>
        <dbReference type="Proteomes" id="UP000094455"/>
    </source>
</evidence>